<accession>A0A2A4WY53</accession>
<evidence type="ECO:0000313" key="2">
    <source>
        <dbReference type="EMBL" id="PCI74951.1"/>
    </source>
</evidence>
<proteinExistence type="predicted"/>
<evidence type="ECO:0000256" key="1">
    <source>
        <dbReference type="SAM" id="MobiDB-lite"/>
    </source>
</evidence>
<feature type="compositionally biased region" description="Polar residues" evidence="1">
    <location>
        <begin position="106"/>
        <end position="116"/>
    </location>
</feature>
<organism evidence="2 3">
    <name type="scientific">SAR86 cluster bacterium</name>
    <dbReference type="NCBI Taxonomy" id="2030880"/>
    <lineage>
        <taxon>Bacteria</taxon>
        <taxon>Pseudomonadati</taxon>
        <taxon>Pseudomonadota</taxon>
        <taxon>Gammaproteobacteria</taxon>
        <taxon>SAR86 cluster</taxon>
    </lineage>
</organism>
<feature type="region of interest" description="Disordered" evidence="1">
    <location>
        <begin position="106"/>
        <end position="130"/>
    </location>
</feature>
<reference evidence="3" key="1">
    <citation type="submission" date="2017-08" db="EMBL/GenBank/DDBJ databases">
        <title>A dynamic microbial community with high functional redundancy inhabits the cold, oxic subseafloor aquifer.</title>
        <authorList>
            <person name="Tully B.J."/>
            <person name="Wheat C.G."/>
            <person name="Glazer B.T."/>
            <person name="Huber J.A."/>
        </authorList>
    </citation>
    <scope>NUCLEOTIDE SEQUENCE [LARGE SCALE GENOMIC DNA]</scope>
</reference>
<evidence type="ECO:0008006" key="4">
    <source>
        <dbReference type="Google" id="ProtNLM"/>
    </source>
</evidence>
<protein>
    <recommendedName>
        <fullName evidence="4">DUF1315 family protein</fullName>
    </recommendedName>
</protein>
<gene>
    <name evidence="2" type="ORF">COB20_14065</name>
</gene>
<dbReference type="Pfam" id="PF07023">
    <property type="entry name" value="DUF1315"/>
    <property type="match status" value="1"/>
</dbReference>
<evidence type="ECO:0000313" key="3">
    <source>
        <dbReference type="Proteomes" id="UP000218767"/>
    </source>
</evidence>
<feature type="compositionally biased region" description="Basic and acidic residues" evidence="1">
    <location>
        <begin position="119"/>
        <end position="130"/>
    </location>
</feature>
<dbReference type="Proteomes" id="UP000218767">
    <property type="component" value="Unassembled WGS sequence"/>
</dbReference>
<dbReference type="AlphaFoldDB" id="A0A2A4WY53"/>
<name>A0A2A4WY53_9GAMM</name>
<sequence>MPDSKQQGFDELFMRRPASVEQLIDEMNLDVYESLKLAIELGKWSDGVRLDAEQIDFCMQTIILYEAKHLPEQERIGFDLSASCKSKAAPEQTQIISIVTNAKDTKAKVTSNSPMNEQGFKEGIEEGNKA</sequence>
<dbReference type="EMBL" id="NVUL01000087">
    <property type="protein sequence ID" value="PCI74951.1"/>
    <property type="molecule type" value="Genomic_DNA"/>
</dbReference>
<dbReference type="InterPro" id="IPR009749">
    <property type="entry name" value="DUF1315"/>
</dbReference>
<comment type="caution">
    <text evidence="2">The sequence shown here is derived from an EMBL/GenBank/DDBJ whole genome shotgun (WGS) entry which is preliminary data.</text>
</comment>